<accession>A0A542Y7L9</accession>
<keyword evidence="1" id="KW-0503">Monooxygenase</keyword>
<name>A0A542Y7L9_9MICO</name>
<protein>
    <submittedName>
        <fullName evidence="1">Heme-degrading monooxygenase HmoA</fullName>
    </submittedName>
</protein>
<reference evidence="1 2" key="1">
    <citation type="submission" date="2019-06" db="EMBL/GenBank/DDBJ databases">
        <title>Sequencing the genomes of 1000 actinobacteria strains.</title>
        <authorList>
            <person name="Klenk H.-P."/>
        </authorList>
    </citation>
    <scope>NUCLEOTIDE SEQUENCE [LARGE SCALE GENOMIC DNA]</scope>
    <source>
        <strain evidence="1 2">DSM 8803</strain>
    </source>
</reference>
<dbReference type="AlphaFoldDB" id="A0A542Y7L9"/>
<comment type="caution">
    <text evidence="1">The sequence shown here is derived from an EMBL/GenBank/DDBJ whole genome shotgun (WGS) entry which is preliminary data.</text>
</comment>
<evidence type="ECO:0000313" key="1">
    <source>
        <dbReference type="EMBL" id="TQL43984.1"/>
    </source>
</evidence>
<proteinExistence type="predicted"/>
<evidence type="ECO:0000313" key="2">
    <source>
        <dbReference type="Proteomes" id="UP000319094"/>
    </source>
</evidence>
<dbReference type="Proteomes" id="UP000319094">
    <property type="component" value="Unassembled WGS sequence"/>
</dbReference>
<dbReference type="OrthoDB" id="3296336at2"/>
<organism evidence="1 2">
    <name type="scientific">Leucobacter komagatae</name>
    <dbReference type="NCBI Taxonomy" id="55969"/>
    <lineage>
        <taxon>Bacteria</taxon>
        <taxon>Bacillati</taxon>
        <taxon>Actinomycetota</taxon>
        <taxon>Actinomycetes</taxon>
        <taxon>Micrococcales</taxon>
        <taxon>Microbacteriaceae</taxon>
        <taxon>Leucobacter</taxon>
    </lineage>
</organism>
<keyword evidence="1" id="KW-0560">Oxidoreductase</keyword>
<sequence length="107" mass="11741">MIRTLLTLTPQDGRAPAILQLYRSEQILQESLDLTRAIASEISLATDGSGEILVTAVWPDEAAYQEWIDHPNRGRAAPELQALLDDAKIGIGRTFAIDHSVSKPNAY</sequence>
<dbReference type="RefSeq" id="WP_141887220.1">
    <property type="nucleotide sequence ID" value="NZ_BAAAUY010000001.1"/>
</dbReference>
<gene>
    <name evidence="1" type="ORF">FB468_2022</name>
</gene>
<dbReference type="InterPro" id="IPR011008">
    <property type="entry name" value="Dimeric_a/b-barrel"/>
</dbReference>
<dbReference type="GO" id="GO:0004497">
    <property type="term" value="F:monooxygenase activity"/>
    <property type="evidence" value="ECO:0007669"/>
    <property type="project" value="UniProtKB-KW"/>
</dbReference>
<dbReference type="EMBL" id="VFON01000001">
    <property type="protein sequence ID" value="TQL43984.1"/>
    <property type="molecule type" value="Genomic_DNA"/>
</dbReference>
<dbReference type="SUPFAM" id="SSF54909">
    <property type="entry name" value="Dimeric alpha+beta barrel"/>
    <property type="match status" value="1"/>
</dbReference>
<keyword evidence="2" id="KW-1185">Reference proteome</keyword>